<keyword evidence="4" id="KW-0808">Transferase</keyword>
<evidence type="ECO:0000256" key="3">
    <source>
        <dbReference type="ARBA" id="ARBA00022676"/>
    </source>
</evidence>
<comment type="subcellular location">
    <subcellularLocation>
        <location evidence="1">Cell membrane</location>
    </subcellularLocation>
</comment>
<dbReference type="KEGG" id="sbil:SANBI_000057"/>
<dbReference type="PANTHER" id="PTHR43646:SF2">
    <property type="entry name" value="GLYCOSYLTRANSFERASE 2-LIKE DOMAIN-CONTAINING PROTEIN"/>
    <property type="match status" value="1"/>
</dbReference>
<proteinExistence type="inferred from homology"/>
<dbReference type="PANTHER" id="PTHR43646">
    <property type="entry name" value="GLYCOSYLTRANSFERASE"/>
    <property type="match status" value="1"/>
</dbReference>
<accession>A0AAF0Z981</accession>
<evidence type="ECO:0000259" key="11">
    <source>
        <dbReference type="Pfam" id="PF00535"/>
    </source>
</evidence>
<dbReference type="RefSeq" id="WP_319157852.1">
    <property type="nucleotide sequence ID" value="NZ_CP138359.1"/>
</dbReference>
<evidence type="ECO:0000256" key="9">
    <source>
        <dbReference type="ARBA" id="ARBA00040345"/>
    </source>
</evidence>
<protein>
    <recommendedName>
        <fullName evidence="9">4,4'-diaponeurosporenoate glycosyltransferase</fullName>
    </recommendedName>
</protein>
<comment type="function">
    <text evidence="6">Catalyzes the glycosylation of 4,4'-diaponeurosporenoate, i.e. the esterification of glucose at the C1'' position with the carboxyl group of 4,4'-diaponeurosporenic acid, to form glycosyl-4,4'-diaponeurosporenoate. This is a step in the biosynthesis of staphyloxanthin, an orange pigment present in most staphylococci strains.</text>
</comment>
<evidence type="ECO:0000313" key="12">
    <source>
        <dbReference type="EMBL" id="WPF82453.1"/>
    </source>
</evidence>
<evidence type="ECO:0000256" key="2">
    <source>
        <dbReference type="ARBA" id="ARBA00022475"/>
    </source>
</evidence>
<keyword evidence="2" id="KW-1003">Cell membrane</keyword>
<evidence type="ECO:0000256" key="8">
    <source>
        <dbReference type="ARBA" id="ARBA00038120"/>
    </source>
</evidence>
<reference evidence="13" key="1">
    <citation type="submission" date="2023-11" db="EMBL/GenBank/DDBJ databases">
        <authorList>
            <person name="Helweg L.P."/>
            <person name="Kiel A."/>
            <person name="Hitz F."/>
            <person name="Ruckert-Reed C."/>
            <person name="Busche T."/>
            <person name="Kaltschmidt B."/>
            <person name="Kaltschmidt C."/>
        </authorList>
    </citation>
    <scope>NUCLEOTIDE SEQUENCE [LARGE SCALE GENOMIC DNA]</scope>
    <source>
        <strain evidence="13">4.1</strain>
    </source>
</reference>
<dbReference type="Proteomes" id="UP001304340">
    <property type="component" value="Chromosome"/>
</dbReference>
<name>A0AAF0Z981_9MICO</name>
<comment type="pathway">
    <text evidence="7">Carotenoid biosynthesis; staphyloxanthin biosynthesis; staphyloxanthin from farnesyl diphosphate: step 4/5.</text>
</comment>
<evidence type="ECO:0000313" key="13">
    <source>
        <dbReference type="Proteomes" id="UP001304340"/>
    </source>
</evidence>
<dbReference type="Pfam" id="PF00535">
    <property type="entry name" value="Glycos_transf_2"/>
    <property type="match status" value="1"/>
</dbReference>
<dbReference type="EMBL" id="CP138359">
    <property type="protein sequence ID" value="WPF82453.1"/>
    <property type="molecule type" value="Genomic_DNA"/>
</dbReference>
<organism evidence="12 13">
    <name type="scientific">Sanguibacter biliveldensis</name>
    <dbReference type="NCBI Taxonomy" id="3030830"/>
    <lineage>
        <taxon>Bacteria</taxon>
        <taxon>Bacillati</taxon>
        <taxon>Actinomycetota</taxon>
        <taxon>Actinomycetes</taxon>
        <taxon>Micrococcales</taxon>
        <taxon>Sanguibacteraceae</taxon>
        <taxon>Sanguibacter</taxon>
    </lineage>
</organism>
<sequence length="298" mass="32150">MTRRPGAADITVVVPARDDAAHLARCLDALARQSHPPFEVVVVDNASTDATAEVARAAGARVVREDSVGIPAAASRGYDAVEGGIIARCDADSLPPGDWLARIASVFDADPTLSAVTGAGTFYDLPPVRGHLARVFYMRGYFWGMRAAVANVPLWGSNMALRVSAWHGVRHLVHRDDPQVHDDTDLSFQLGSSARVRYDRALTVGVSGRTFQSPASLARRFRWARRTLEVNWAVSPPWERWTHRISTARQLPAAPERAVAPQPAVTPGPAVTPEQTVTPEPAVAAPPDRMLDPAPDRG</sequence>
<keyword evidence="3" id="KW-0328">Glycosyltransferase</keyword>
<comment type="similarity">
    <text evidence="8">Belongs to the glycosyltransferase 2 family. CrtQ subfamily.</text>
</comment>
<dbReference type="InterPro" id="IPR029044">
    <property type="entry name" value="Nucleotide-diphossugar_trans"/>
</dbReference>
<keyword evidence="13" id="KW-1185">Reference proteome</keyword>
<feature type="compositionally biased region" description="Low complexity" evidence="10">
    <location>
        <begin position="276"/>
        <end position="287"/>
    </location>
</feature>
<evidence type="ECO:0000256" key="5">
    <source>
        <dbReference type="ARBA" id="ARBA00023136"/>
    </source>
</evidence>
<evidence type="ECO:0000256" key="10">
    <source>
        <dbReference type="SAM" id="MobiDB-lite"/>
    </source>
</evidence>
<dbReference type="AlphaFoldDB" id="A0AAF0Z981"/>
<dbReference type="GO" id="GO:0005886">
    <property type="term" value="C:plasma membrane"/>
    <property type="evidence" value="ECO:0007669"/>
    <property type="project" value="UniProtKB-SubCell"/>
</dbReference>
<dbReference type="CDD" id="cd00761">
    <property type="entry name" value="Glyco_tranf_GTA_type"/>
    <property type="match status" value="1"/>
</dbReference>
<dbReference type="InterPro" id="IPR001173">
    <property type="entry name" value="Glyco_trans_2-like"/>
</dbReference>
<evidence type="ECO:0000256" key="7">
    <source>
        <dbReference type="ARBA" id="ARBA00037904"/>
    </source>
</evidence>
<feature type="domain" description="Glycosyltransferase 2-like" evidence="11">
    <location>
        <begin position="11"/>
        <end position="123"/>
    </location>
</feature>
<evidence type="ECO:0000256" key="1">
    <source>
        <dbReference type="ARBA" id="ARBA00004236"/>
    </source>
</evidence>
<feature type="compositionally biased region" description="Basic and acidic residues" evidence="10">
    <location>
        <begin position="289"/>
        <end position="298"/>
    </location>
</feature>
<evidence type="ECO:0000256" key="6">
    <source>
        <dbReference type="ARBA" id="ARBA00037281"/>
    </source>
</evidence>
<dbReference type="GO" id="GO:0016757">
    <property type="term" value="F:glycosyltransferase activity"/>
    <property type="evidence" value="ECO:0007669"/>
    <property type="project" value="UniProtKB-KW"/>
</dbReference>
<keyword evidence="5" id="KW-0472">Membrane</keyword>
<dbReference type="SUPFAM" id="SSF53448">
    <property type="entry name" value="Nucleotide-diphospho-sugar transferases"/>
    <property type="match status" value="1"/>
</dbReference>
<dbReference type="Gene3D" id="3.90.550.10">
    <property type="entry name" value="Spore Coat Polysaccharide Biosynthesis Protein SpsA, Chain A"/>
    <property type="match status" value="1"/>
</dbReference>
<feature type="region of interest" description="Disordered" evidence="10">
    <location>
        <begin position="252"/>
        <end position="298"/>
    </location>
</feature>
<gene>
    <name evidence="12" type="ORF">SANBI_000057</name>
</gene>
<evidence type="ECO:0000256" key="4">
    <source>
        <dbReference type="ARBA" id="ARBA00022679"/>
    </source>
</evidence>